<sequence>MEHEASGQGTNLNLPTINASVPPHAQQPRNVQIVAISSLLPADSPRLGGMDEEHVRRLAETETTLPPILVHRSTMRVIDGMHRLRAATLTGRKEIEVEFFEGNEEESFIQAVRANIVHGLPLTLPDRRAAATRILSIHPQLSDRAIGAYTGLAHKTVSAIRSRSTGESSQLSSRIGADGRLRPLSSQEGRRRAAEVIAQRPSASLREVAATAGISVGTAHDVRRRMRRGENPIQVMSPGIRSRADQKFTPDDGANTKTPSFKQTGRARAGTVEIDIEAILHSLIKDPALKQTDAGRALIRWLHSHLVRRSDWDPLIASIPAYHRRSLAALARQCGSIWYQLAHELETREGLID</sequence>
<evidence type="ECO:0000313" key="3">
    <source>
        <dbReference type="EMBL" id="MBC6470256.1"/>
    </source>
</evidence>
<dbReference type="InterPro" id="IPR036086">
    <property type="entry name" value="ParB/Sulfiredoxin_sf"/>
</dbReference>
<reference evidence="3 4" key="1">
    <citation type="submission" date="2020-06" db="EMBL/GenBank/DDBJ databases">
        <title>Actinomadura xiongansis sp. nov., isolated from soil of Baiyangdian.</title>
        <authorList>
            <person name="Zhang X."/>
        </authorList>
    </citation>
    <scope>NUCLEOTIDE SEQUENCE [LARGE SCALE GENOMIC DNA]</scope>
    <source>
        <strain evidence="3 4">HBUM206468</strain>
    </source>
</reference>
<protein>
    <submittedName>
        <fullName evidence="3">ParB N-terminal domain-containing protein</fullName>
    </submittedName>
</protein>
<evidence type="ECO:0000259" key="2">
    <source>
        <dbReference type="SMART" id="SM00470"/>
    </source>
</evidence>
<evidence type="ECO:0000313" key="4">
    <source>
        <dbReference type="Proteomes" id="UP000805614"/>
    </source>
</evidence>
<accession>A0ABR7LZQ3</accession>
<dbReference type="Pfam" id="PF02195">
    <property type="entry name" value="ParB_N"/>
    <property type="match status" value="1"/>
</dbReference>
<dbReference type="RefSeq" id="WP_187247294.1">
    <property type="nucleotide sequence ID" value="NZ_BAAAOK010000005.1"/>
</dbReference>
<dbReference type="EMBL" id="JABVEC010000038">
    <property type="protein sequence ID" value="MBC6470256.1"/>
    <property type="molecule type" value="Genomic_DNA"/>
</dbReference>
<dbReference type="SMART" id="SM00470">
    <property type="entry name" value="ParB"/>
    <property type="match status" value="1"/>
</dbReference>
<evidence type="ECO:0000256" key="1">
    <source>
        <dbReference type="SAM" id="MobiDB-lite"/>
    </source>
</evidence>
<feature type="domain" description="ParB-like N-terminal" evidence="2">
    <location>
        <begin position="32"/>
        <end position="116"/>
    </location>
</feature>
<gene>
    <name evidence="3" type="ORF">HKK74_32910</name>
</gene>
<feature type="region of interest" description="Disordered" evidence="1">
    <location>
        <begin position="161"/>
        <end position="190"/>
    </location>
</feature>
<comment type="caution">
    <text evidence="3">The sequence shown here is derived from an EMBL/GenBank/DDBJ whole genome shotgun (WGS) entry which is preliminary data.</text>
</comment>
<dbReference type="Proteomes" id="UP000805614">
    <property type="component" value="Unassembled WGS sequence"/>
</dbReference>
<dbReference type="InterPro" id="IPR003115">
    <property type="entry name" value="ParB_N"/>
</dbReference>
<organism evidence="3 4">
    <name type="scientific">Actinomadura alba</name>
    <dbReference type="NCBI Taxonomy" id="406431"/>
    <lineage>
        <taxon>Bacteria</taxon>
        <taxon>Bacillati</taxon>
        <taxon>Actinomycetota</taxon>
        <taxon>Actinomycetes</taxon>
        <taxon>Streptosporangiales</taxon>
        <taxon>Thermomonosporaceae</taxon>
        <taxon>Actinomadura</taxon>
    </lineage>
</organism>
<dbReference type="SUPFAM" id="SSF110849">
    <property type="entry name" value="ParB/Sulfiredoxin"/>
    <property type="match status" value="1"/>
</dbReference>
<keyword evidence="4" id="KW-1185">Reference proteome</keyword>
<proteinExistence type="predicted"/>
<name>A0ABR7LZQ3_9ACTN</name>
<dbReference type="Gene3D" id="3.90.1530.10">
    <property type="entry name" value="Conserved hypothetical protein from pyrococcus furiosus pfu- 392566-001, ParB domain"/>
    <property type="match status" value="1"/>
</dbReference>
<feature type="compositionally biased region" description="Polar residues" evidence="1">
    <location>
        <begin position="161"/>
        <end position="173"/>
    </location>
</feature>